<feature type="domain" description="DUF2179" evidence="7">
    <location>
        <begin position="244"/>
        <end position="298"/>
    </location>
</feature>
<dbReference type="EMBL" id="AEPV01000060">
    <property type="protein sequence ID" value="EFU73713.1"/>
    <property type="molecule type" value="Genomic_DNA"/>
</dbReference>
<sequence length="323" mass="35016">MIVAMLRIDCFERSTMSVKLAINAYHDLGKKLCIILITGLTGSLSLNFFLNPGNIMSAGLNGLSQIIVAFAEQTTGIHLSMGLFILLLNIPVFIAGFIRLGGSATFFSFLNVVVLSLLTMVFPEGHVTDNLLLNALVGGVLLGVGAGLSLKYGFTTGGMDILSLIFSKITGKTVGSYMMILNGIIVIFAGLLFSWESALYTIISIYAMSRVVDTIHTSHQKVTAYITTRCADEVGKNIAAHVFRGMTLFPSIGGYSGVSSQTIMIVITRYELYDLEQAVLEVDSDAFINIVPTQSIVGRFASDDEQRIFKATGSFPELKKHKR</sequence>
<dbReference type="Pfam" id="PF02588">
    <property type="entry name" value="YitT_membrane"/>
    <property type="match status" value="1"/>
</dbReference>
<keyword evidence="3 6" id="KW-0812">Transmembrane</keyword>
<dbReference type="PANTHER" id="PTHR33545:SF5">
    <property type="entry name" value="UPF0750 MEMBRANE PROTEIN YITT"/>
    <property type="match status" value="1"/>
</dbReference>
<evidence type="ECO:0000313" key="8">
    <source>
        <dbReference type="EMBL" id="EFU73713.1"/>
    </source>
</evidence>
<dbReference type="Gene3D" id="3.30.70.120">
    <property type="match status" value="1"/>
</dbReference>
<dbReference type="Proteomes" id="UP000010296">
    <property type="component" value="Unassembled WGS sequence"/>
</dbReference>
<gene>
    <name evidence="8" type="ORF">HMPREF9088_1439</name>
</gene>
<dbReference type="AlphaFoldDB" id="E6LGE9"/>
<dbReference type="HOGENOM" id="CLU_063199_1_0_9"/>
<accession>E6LGE9</accession>
<evidence type="ECO:0000256" key="5">
    <source>
        <dbReference type="ARBA" id="ARBA00023136"/>
    </source>
</evidence>
<evidence type="ECO:0000256" key="4">
    <source>
        <dbReference type="ARBA" id="ARBA00022989"/>
    </source>
</evidence>
<evidence type="ECO:0000313" key="9">
    <source>
        <dbReference type="Proteomes" id="UP000010296"/>
    </source>
</evidence>
<feature type="transmembrane region" description="Helical" evidence="6">
    <location>
        <begin position="135"/>
        <end position="154"/>
    </location>
</feature>
<reference evidence="8 9" key="1">
    <citation type="submission" date="2010-12" db="EMBL/GenBank/DDBJ databases">
        <authorList>
            <person name="Muzny D."/>
            <person name="Qin X."/>
            <person name="Deng J."/>
            <person name="Jiang H."/>
            <person name="Liu Y."/>
            <person name="Qu J."/>
            <person name="Song X.-Z."/>
            <person name="Zhang L."/>
            <person name="Thornton R."/>
            <person name="Coyle M."/>
            <person name="Francisco L."/>
            <person name="Jackson L."/>
            <person name="Javaid M."/>
            <person name="Korchina V."/>
            <person name="Kovar C."/>
            <person name="Mata R."/>
            <person name="Mathew T."/>
            <person name="Ngo R."/>
            <person name="Nguyen L."/>
            <person name="Nguyen N."/>
            <person name="Okwuonu G."/>
            <person name="Ongeri F."/>
            <person name="Pham C."/>
            <person name="Simmons D."/>
            <person name="Wilczek-Boney K."/>
            <person name="Hale W."/>
            <person name="Jakkamsetti A."/>
            <person name="Pham P."/>
            <person name="Ruth R."/>
            <person name="San Lucas F."/>
            <person name="Warren J."/>
            <person name="Zhang J."/>
            <person name="Zhao Z."/>
            <person name="Zhou C."/>
            <person name="Zhu D."/>
            <person name="Lee S."/>
            <person name="Bess C."/>
            <person name="Blankenburg K."/>
            <person name="Forbes L."/>
            <person name="Fu Q."/>
            <person name="Gubbala S."/>
            <person name="Hirani K."/>
            <person name="Jayaseelan J.C."/>
            <person name="Lara F."/>
            <person name="Munidasa M."/>
            <person name="Palculict T."/>
            <person name="Patil S."/>
            <person name="Pu L.-L."/>
            <person name="Saada N."/>
            <person name="Tang L."/>
            <person name="Weissenberger G."/>
            <person name="Zhu Y."/>
            <person name="Hemphill L."/>
            <person name="Shang Y."/>
            <person name="Youmans B."/>
            <person name="Ayvaz T."/>
            <person name="Ross M."/>
            <person name="Santibanez J."/>
            <person name="Aqrawi P."/>
            <person name="Gross S."/>
            <person name="Joshi V."/>
            <person name="Fowler G."/>
            <person name="Nazareth L."/>
            <person name="Reid J."/>
            <person name="Worley K."/>
            <person name="Petrosino J."/>
            <person name="Highlander S."/>
            <person name="Gibbs R."/>
        </authorList>
    </citation>
    <scope>NUCLEOTIDE SEQUENCE [LARGE SCALE GENOMIC DNA]</scope>
    <source>
        <strain evidence="9">DSM 15952 / CCUG 50447 / LMG 22039 / TP 1.5</strain>
    </source>
</reference>
<comment type="subcellular location">
    <subcellularLocation>
        <location evidence="1">Cell membrane</location>
        <topology evidence="1">Multi-pass membrane protein</topology>
    </subcellularLocation>
</comment>
<dbReference type="PANTHER" id="PTHR33545">
    <property type="entry name" value="UPF0750 MEMBRANE PROTEIN YITT-RELATED"/>
    <property type="match status" value="1"/>
</dbReference>
<evidence type="ECO:0000259" key="7">
    <source>
        <dbReference type="Pfam" id="PF10035"/>
    </source>
</evidence>
<evidence type="ECO:0000256" key="2">
    <source>
        <dbReference type="ARBA" id="ARBA00022475"/>
    </source>
</evidence>
<proteinExistence type="predicted"/>
<comment type="caution">
    <text evidence="8">The sequence shown here is derived from an EMBL/GenBank/DDBJ whole genome shotgun (WGS) entry which is preliminary data.</text>
</comment>
<dbReference type="InterPro" id="IPR003740">
    <property type="entry name" value="YitT"/>
</dbReference>
<organism evidence="8 9">
    <name type="scientific">Enterococcus italicus (strain DSM 15952 / CCUG 50447 / LMG 22039 / TP 1.5)</name>
    <dbReference type="NCBI Taxonomy" id="888064"/>
    <lineage>
        <taxon>Bacteria</taxon>
        <taxon>Bacillati</taxon>
        <taxon>Bacillota</taxon>
        <taxon>Bacilli</taxon>
        <taxon>Lactobacillales</taxon>
        <taxon>Enterococcaceae</taxon>
        <taxon>Enterococcus</taxon>
    </lineage>
</organism>
<feature type="transmembrane region" description="Helical" evidence="6">
    <location>
        <begin position="105"/>
        <end position="123"/>
    </location>
</feature>
<keyword evidence="9" id="KW-1185">Reference proteome</keyword>
<evidence type="ECO:0000256" key="1">
    <source>
        <dbReference type="ARBA" id="ARBA00004651"/>
    </source>
</evidence>
<feature type="transmembrane region" description="Helical" evidence="6">
    <location>
        <begin position="174"/>
        <end position="195"/>
    </location>
</feature>
<dbReference type="InterPro" id="IPR051461">
    <property type="entry name" value="UPF0750_membrane"/>
</dbReference>
<dbReference type="STRING" id="888064.HMPREF9088_1439"/>
<dbReference type="InterPro" id="IPR015867">
    <property type="entry name" value="N-reg_PII/ATP_PRibTrfase_C"/>
</dbReference>
<name>E6LGE9_ENTI1</name>
<evidence type="ECO:0000256" key="3">
    <source>
        <dbReference type="ARBA" id="ARBA00022692"/>
    </source>
</evidence>
<keyword evidence="5 6" id="KW-0472">Membrane</keyword>
<evidence type="ECO:0000256" key="6">
    <source>
        <dbReference type="SAM" id="Phobius"/>
    </source>
</evidence>
<dbReference type="eggNOG" id="COG1284">
    <property type="taxonomic scope" value="Bacteria"/>
</dbReference>
<feature type="transmembrane region" description="Helical" evidence="6">
    <location>
        <begin position="77"/>
        <end position="98"/>
    </location>
</feature>
<feature type="transmembrane region" description="Helical" evidence="6">
    <location>
        <begin position="32"/>
        <end position="50"/>
    </location>
</feature>
<keyword evidence="4 6" id="KW-1133">Transmembrane helix</keyword>
<dbReference type="InterPro" id="IPR019264">
    <property type="entry name" value="DUF2179"/>
</dbReference>
<dbReference type="CDD" id="cd16380">
    <property type="entry name" value="YitT_C"/>
    <property type="match status" value="1"/>
</dbReference>
<dbReference type="Pfam" id="PF10035">
    <property type="entry name" value="DUF2179"/>
    <property type="match status" value="1"/>
</dbReference>
<keyword evidence="2" id="KW-1003">Cell membrane</keyword>
<dbReference type="PIRSF" id="PIRSF006483">
    <property type="entry name" value="Membrane_protein_YitT"/>
    <property type="match status" value="1"/>
</dbReference>
<protein>
    <recommendedName>
        <fullName evidence="7">DUF2179 domain-containing protein</fullName>
    </recommendedName>
</protein>
<dbReference type="GO" id="GO:0005886">
    <property type="term" value="C:plasma membrane"/>
    <property type="evidence" value="ECO:0007669"/>
    <property type="project" value="UniProtKB-SubCell"/>
</dbReference>